<accession>A0A1X2A9D0</accession>
<dbReference type="OrthoDB" id="4753487at2"/>
<feature type="domain" description="PPE-PPW subfamily C-terminal" evidence="4">
    <location>
        <begin position="476"/>
        <end position="522"/>
    </location>
</feature>
<evidence type="ECO:0000259" key="4">
    <source>
        <dbReference type="Pfam" id="PF18878"/>
    </source>
</evidence>
<name>A0A1X2A9D0_9MYCO</name>
<dbReference type="GO" id="GO:0052572">
    <property type="term" value="P:response to host immune response"/>
    <property type="evidence" value="ECO:0007669"/>
    <property type="project" value="TreeGrafter"/>
</dbReference>
<evidence type="ECO:0008006" key="7">
    <source>
        <dbReference type="Google" id="ProtNLM"/>
    </source>
</evidence>
<dbReference type="EMBL" id="LQPN01000050">
    <property type="protein sequence ID" value="ORW45579.1"/>
    <property type="molecule type" value="Genomic_DNA"/>
</dbReference>
<dbReference type="Gene3D" id="1.20.1260.20">
    <property type="entry name" value="PPE superfamily"/>
    <property type="match status" value="1"/>
</dbReference>
<dbReference type="PANTHER" id="PTHR46766">
    <property type="entry name" value="GLUTAMINE-RICH PROTEIN 2"/>
    <property type="match status" value="1"/>
</dbReference>
<evidence type="ECO:0000256" key="1">
    <source>
        <dbReference type="ARBA" id="ARBA00010652"/>
    </source>
</evidence>
<feature type="region of interest" description="Disordered" evidence="2">
    <location>
        <begin position="341"/>
        <end position="402"/>
    </location>
</feature>
<dbReference type="Pfam" id="PF18878">
    <property type="entry name" value="PPE-PPW"/>
    <property type="match status" value="1"/>
</dbReference>
<organism evidence="5 6">
    <name type="scientific">Mycobacterium paraense</name>
    <dbReference type="NCBI Taxonomy" id="767916"/>
    <lineage>
        <taxon>Bacteria</taxon>
        <taxon>Bacillati</taxon>
        <taxon>Actinomycetota</taxon>
        <taxon>Actinomycetes</taxon>
        <taxon>Mycobacteriales</taxon>
        <taxon>Mycobacteriaceae</taxon>
        <taxon>Mycobacterium</taxon>
        <taxon>Mycobacterium simiae complex</taxon>
    </lineage>
</organism>
<dbReference type="AlphaFoldDB" id="A0A1X2A9D0"/>
<evidence type="ECO:0000259" key="3">
    <source>
        <dbReference type="Pfam" id="PF00823"/>
    </source>
</evidence>
<dbReference type="InterPro" id="IPR038332">
    <property type="entry name" value="PPE_sf"/>
</dbReference>
<protein>
    <recommendedName>
        <fullName evidence="7">PPE family domain-containing protein</fullName>
    </recommendedName>
</protein>
<dbReference type="Pfam" id="PF00823">
    <property type="entry name" value="PPE"/>
    <property type="match status" value="1"/>
</dbReference>
<feature type="compositionally biased region" description="Low complexity" evidence="2">
    <location>
        <begin position="425"/>
        <end position="446"/>
    </location>
</feature>
<dbReference type="PANTHER" id="PTHR46766:SF1">
    <property type="entry name" value="GLUTAMINE-RICH PROTEIN 2"/>
    <property type="match status" value="1"/>
</dbReference>
<dbReference type="SUPFAM" id="SSF140459">
    <property type="entry name" value="PE/PPE dimer-like"/>
    <property type="match status" value="1"/>
</dbReference>
<sequence length="526" mass="52580">MTAPVWMAFPPEVHSASLSSGPGPGSLLTAAAAWHSLSAEYAAVADELAALLSAVQSGVWQGPSAAQYVAAHTPYIAWLAQASADAAAVAAQLEIAATAYTTALAVMPTLAELAANHATHAVLVTTNFFGINTIPIALNEADYVRMWIQAATTMSTYQAASTIAVAAAPGSTPAPRIMKADNDAMGNSGCMGSGSGSEMGSGMGGMGNMPGMGTGLPTNAEQWWQAIFPFNPFGPPTTLQPNLSMFLSRAETMIPMYANNPEQLMEALVLLGTQFIVHRTLVLINMFYNYPTLMATLPAFVANNPIYSLGVIAPLATMPVGATGGFGGLAGLAGVAGPTPVAASAPPSSITTAPGPPTGAVASVTEIAPSPALAPTAPTPTTSAPPGVAPPPPVAGPGETAGAHGFITQYLVAASRAGSQSPARATAHSPATQTAAAPASVAAPAADRTPGPRRKSAATKDVGRGYRYECLDASPVASGRGAGPLGFTGTRDHPAARPAIGLTTLPGDAFGGGLTLPLLPGSGQTG</sequence>
<evidence type="ECO:0000313" key="6">
    <source>
        <dbReference type="Proteomes" id="UP000193285"/>
    </source>
</evidence>
<dbReference type="InterPro" id="IPR043641">
    <property type="entry name" value="PPE-PPW_C"/>
</dbReference>
<reference evidence="5 6" key="1">
    <citation type="journal article" date="2015" name="Emerg. Microbes Infect.">
        <title>Characterization of 17 strains belonging to the Mycobacterium simiae complex and description of Mycobacterium paraense sp. nov.</title>
        <authorList>
            <person name="Fusco da Costa A.R."/>
            <person name="Fedrizzi T."/>
            <person name="Lopes M.L."/>
            <person name="Pecorari M."/>
            <person name="Oliveira da Costa W.L."/>
            <person name="Giacobazzi E."/>
            <person name="da Costa Bahia J.R."/>
            <person name="De Sanctis V."/>
            <person name="Batista Lima K.V."/>
            <person name="Bertorelli R."/>
            <person name="Grottola A."/>
            <person name="Fabio A."/>
            <person name="Mariottini A."/>
            <person name="Ferretti P."/>
            <person name="Di Leva F."/>
            <person name="Fregni Serpini G."/>
            <person name="Tagliazucchi S."/>
            <person name="Rumpianesi F."/>
            <person name="Jousson O."/>
            <person name="Segata N."/>
            <person name="Tortoli E."/>
        </authorList>
    </citation>
    <scope>NUCLEOTIDE SEQUENCE [LARGE SCALE GENOMIC DNA]</scope>
    <source>
        <strain evidence="5 6">IEC33</strain>
    </source>
</reference>
<evidence type="ECO:0000313" key="5">
    <source>
        <dbReference type="EMBL" id="ORW45579.1"/>
    </source>
</evidence>
<feature type="domain" description="PPE" evidence="3">
    <location>
        <begin position="6"/>
        <end position="168"/>
    </location>
</feature>
<gene>
    <name evidence="5" type="ORF">AWB90_15430</name>
</gene>
<proteinExistence type="inferred from homology"/>
<feature type="region of interest" description="Disordered" evidence="2">
    <location>
        <begin position="421"/>
        <end position="460"/>
    </location>
</feature>
<dbReference type="RefSeq" id="WP_085245212.1">
    <property type="nucleotide sequence ID" value="NZ_LQPN01000050.1"/>
</dbReference>
<comment type="similarity">
    <text evidence="1">Belongs to the mycobacterial PPE family.</text>
</comment>
<evidence type="ECO:0000256" key="2">
    <source>
        <dbReference type="SAM" id="MobiDB-lite"/>
    </source>
</evidence>
<dbReference type="InterPro" id="IPR000030">
    <property type="entry name" value="PPE_dom"/>
</dbReference>
<dbReference type="Proteomes" id="UP000193285">
    <property type="component" value="Unassembled WGS sequence"/>
</dbReference>
<comment type="caution">
    <text evidence="5">The sequence shown here is derived from an EMBL/GenBank/DDBJ whole genome shotgun (WGS) entry which is preliminary data.</text>
</comment>
<feature type="compositionally biased region" description="Low complexity" evidence="2">
    <location>
        <begin position="341"/>
        <end position="386"/>
    </location>
</feature>
<dbReference type="FunFam" id="1.20.1260.20:FF:000001">
    <property type="entry name" value="PPE family protein PPE41"/>
    <property type="match status" value="1"/>
</dbReference>